<comment type="caution">
    <text evidence="3">The sequence shown here is derived from an EMBL/GenBank/DDBJ whole genome shotgun (WGS) entry which is preliminary data.</text>
</comment>
<dbReference type="Proteomes" id="UP000051888">
    <property type="component" value="Unassembled WGS sequence"/>
</dbReference>
<evidence type="ECO:0008006" key="5">
    <source>
        <dbReference type="Google" id="ProtNLM"/>
    </source>
</evidence>
<evidence type="ECO:0000313" key="4">
    <source>
        <dbReference type="Proteomes" id="UP000051888"/>
    </source>
</evidence>
<gene>
    <name evidence="3" type="ORF">AN964_03520</name>
</gene>
<dbReference type="NCBIfam" id="TIGR04383">
    <property type="entry name" value="acidic_w_LPXTA"/>
    <property type="match status" value="1"/>
</dbReference>
<keyword evidence="4" id="KW-1185">Reference proteome</keyword>
<keyword evidence="1" id="KW-1133">Transmembrane helix</keyword>
<protein>
    <recommendedName>
        <fullName evidence="5">Processed acidic surface protein</fullName>
    </recommendedName>
</protein>
<dbReference type="PATRIC" id="fig|157838.3.peg.780"/>
<dbReference type="EMBL" id="LJJC01000004">
    <property type="protein sequence ID" value="KQL52682.1"/>
    <property type="molecule type" value="Genomic_DNA"/>
</dbReference>
<evidence type="ECO:0000313" key="3">
    <source>
        <dbReference type="EMBL" id="KQL52682.1"/>
    </source>
</evidence>
<proteinExistence type="predicted"/>
<organism evidence="3 4">
    <name type="scientific">Heyndrickxia shackletonii</name>
    <dbReference type="NCBI Taxonomy" id="157838"/>
    <lineage>
        <taxon>Bacteria</taxon>
        <taxon>Bacillati</taxon>
        <taxon>Bacillota</taxon>
        <taxon>Bacilli</taxon>
        <taxon>Bacillales</taxon>
        <taxon>Bacillaceae</taxon>
        <taxon>Heyndrickxia</taxon>
    </lineage>
</organism>
<accession>A0A0Q3WPK3</accession>
<dbReference type="OrthoDB" id="2718583at2"/>
<evidence type="ECO:0000256" key="2">
    <source>
        <dbReference type="SAM" id="SignalP"/>
    </source>
</evidence>
<keyword evidence="2" id="KW-0732">Signal</keyword>
<sequence length="352" mass="39096">MGKMLKVLFAIVLMLAVAPNISFAAQSESFNADLDAYLKEISATRGMPVTKEDIEKSLSNYDEEIADFDSMDGEDGLKSFLGDVIKADYSNLTDILKENDITLDELKALLKENGEDLNDYVFVDDLDEAVYFYLNPDDGSDSGIDEDMIKELLPMFQDEFGLTDQEITNLKNHFMKISDKLSTPEAVSELENLAQRMEAFSQFTTINELTAKDVQEILSIYDELFSMLELKVDFHLVKGNKETPLSLLDLLKMDNLVNAKLKVNIYDLDGNLLADLIITGDMVDSGTVKQIGKNIDTAAKKVQKVAVQKPVVKTVKGGQLPNTAGNYVLNVLIGLIIVLAGLFGIRYYRKAA</sequence>
<dbReference type="RefSeq" id="WP_055738386.1">
    <property type="nucleotide sequence ID" value="NZ_JAAIWL010000040.1"/>
</dbReference>
<name>A0A0Q3WPK3_9BACI</name>
<keyword evidence="1" id="KW-0472">Membrane</keyword>
<feature type="signal peptide" evidence="2">
    <location>
        <begin position="1"/>
        <end position="24"/>
    </location>
</feature>
<evidence type="ECO:0000256" key="1">
    <source>
        <dbReference type="SAM" id="Phobius"/>
    </source>
</evidence>
<dbReference type="STRING" id="157838.AN964_03520"/>
<feature type="chain" id="PRO_5006209228" description="Processed acidic surface protein" evidence="2">
    <location>
        <begin position="25"/>
        <end position="352"/>
    </location>
</feature>
<keyword evidence="1" id="KW-0812">Transmembrane</keyword>
<dbReference type="AlphaFoldDB" id="A0A0Q3WPK3"/>
<dbReference type="InterPro" id="IPR030832">
    <property type="entry name" value="Acidic_LPXTA"/>
</dbReference>
<feature type="transmembrane region" description="Helical" evidence="1">
    <location>
        <begin position="327"/>
        <end position="348"/>
    </location>
</feature>
<reference evidence="3 4" key="1">
    <citation type="submission" date="2015-09" db="EMBL/GenBank/DDBJ databases">
        <title>Genome sequencing project for genomic taxonomy and phylogenomics of Bacillus-like bacteria.</title>
        <authorList>
            <person name="Liu B."/>
            <person name="Wang J."/>
            <person name="Zhu Y."/>
            <person name="Liu G."/>
            <person name="Chen Q."/>
            <person name="Chen Z."/>
            <person name="Lan J."/>
            <person name="Che J."/>
            <person name="Ge C."/>
            <person name="Shi H."/>
            <person name="Pan Z."/>
            <person name="Liu X."/>
        </authorList>
    </citation>
    <scope>NUCLEOTIDE SEQUENCE [LARGE SCALE GENOMIC DNA]</scope>
    <source>
        <strain evidence="3 4">LMG 18435</strain>
    </source>
</reference>